<name>A0A3N1HU60_9ACTN</name>
<evidence type="ECO:0000313" key="3">
    <source>
        <dbReference type="Proteomes" id="UP000276232"/>
    </source>
</evidence>
<gene>
    <name evidence="2" type="ORF">EDC03_0504</name>
</gene>
<keyword evidence="1" id="KW-0812">Transmembrane</keyword>
<dbReference type="EMBL" id="RJKN01000001">
    <property type="protein sequence ID" value="ROP45892.1"/>
    <property type="molecule type" value="Genomic_DNA"/>
</dbReference>
<comment type="caution">
    <text evidence="2">The sequence shown here is derived from an EMBL/GenBank/DDBJ whole genome shotgun (WGS) entry which is preliminary data.</text>
</comment>
<evidence type="ECO:0000256" key="1">
    <source>
        <dbReference type="SAM" id="Phobius"/>
    </source>
</evidence>
<dbReference type="Proteomes" id="UP000276232">
    <property type="component" value="Unassembled WGS sequence"/>
</dbReference>
<accession>A0A3N1HU60</accession>
<dbReference type="InParanoid" id="A0A3N1HU60"/>
<sequence length="165" mass="16893">MSAGPVGPAAAPSTLLDLTGLPTAVRTRAQRWQVIGAGGLTIGGALGLVRDLPADDGGAVLRASLDVVVLVAGLALTVLARRARLVLETGGVRTHDGLRPGALTPWSDVVAVQPPTPTSPHAVLILDEPGPGGHVDLLGVRPEVARELQRRLEAARERSDGGVSR</sequence>
<keyword evidence="1" id="KW-1133">Transmembrane helix</keyword>
<dbReference type="AlphaFoldDB" id="A0A3N1HU60"/>
<evidence type="ECO:0000313" key="2">
    <source>
        <dbReference type="EMBL" id="ROP45892.1"/>
    </source>
</evidence>
<keyword evidence="1" id="KW-0472">Membrane</keyword>
<reference evidence="2 3" key="1">
    <citation type="journal article" date="2015" name="Stand. Genomic Sci.">
        <title>Genomic Encyclopedia of Bacterial and Archaeal Type Strains, Phase III: the genomes of soil and plant-associated and newly described type strains.</title>
        <authorList>
            <person name="Whitman W.B."/>
            <person name="Woyke T."/>
            <person name="Klenk H.P."/>
            <person name="Zhou Y."/>
            <person name="Lilburn T.G."/>
            <person name="Beck B.J."/>
            <person name="De Vos P."/>
            <person name="Vandamme P."/>
            <person name="Eisen J.A."/>
            <person name="Garrity G."/>
            <person name="Hugenholtz P."/>
            <person name="Kyrpides N.C."/>
        </authorList>
    </citation>
    <scope>NUCLEOTIDE SEQUENCE [LARGE SCALE GENOMIC DNA]</scope>
    <source>
        <strain evidence="2 3">CECT 7306</strain>
    </source>
</reference>
<protein>
    <submittedName>
        <fullName evidence="2">Uncharacterized protein</fullName>
    </submittedName>
</protein>
<feature type="transmembrane region" description="Helical" evidence="1">
    <location>
        <begin position="59"/>
        <end position="80"/>
    </location>
</feature>
<proteinExistence type="predicted"/>
<organism evidence="2 3">
    <name type="scientific">Pseudokineococcus lusitanus</name>
    <dbReference type="NCBI Taxonomy" id="763993"/>
    <lineage>
        <taxon>Bacteria</taxon>
        <taxon>Bacillati</taxon>
        <taxon>Actinomycetota</taxon>
        <taxon>Actinomycetes</taxon>
        <taxon>Kineosporiales</taxon>
        <taxon>Kineosporiaceae</taxon>
        <taxon>Pseudokineococcus</taxon>
    </lineage>
</organism>
<dbReference type="RefSeq" id="WP_123378568.1">
    <property type="nucleotide sequence ID" value="NZ_RJKN01000001.1"/>
</dbReference>
<keyword evidence="3" id="KW-1185">Reference proteome</keyword>